<evidence type="ECO:0000256" key="1">
    <source>
        <dbReference type="ARBA" id="ARBA00022801"/>
    </source>
</evidence>
<feature type="chain" id="PRO_5044330503" evidence="3">
    <location>
        <begin position="22"/>
        <end position="192"/>
    </location>
</feature>
<dbReference type="CDD" id="cd05829">
    <property type="entry name" value="Sortase_F"/>
    <property type="match status" value="1"/>
</dbReference>
<dbReference type="Gene3D" id="2.40.260.10">
    <property type="entry name" value="Sortase"/>
    <property type="match status" value="1"/>
</dbReference>
<gene>
    <name evidence="4" type="ORF">FH608_045980</name>
</gene>
<feature type="compositionally biased region" description="Low complexity" evidence="2">
    <location>
        <begin position="23"/>
        <end position="45"/>
    </location>
</feature>
<accession>A0A5C4V5W9</accession>
<dbReference type="InterPro" id="IPR005754">
    <property type="entry name" value="Sortase"/>
</dbReference>
<dbReference type="RefSeq" id="WP_139637510.1">
    <property type="nucleotide sequence ID" value="NZ_VDLX02000028.1"/>
</dbReference>
<keyword evidence="1" id="KW-0378">Hydrolase</keyword>
<dbReference type="PROSITE" id="PS51257">
    <property type="entry name" value="PROKAR_LIPOPROTEIN"/>
    <property type="match status" value="1"/>
</dbReference>
<dbReference type="OrthoDB" id="525039at2"/>
<evidence type="ECO:0000256" key="3">
    <source>
        <dbReference type="SAM" id="SignalP"/>
    </source>
</evidence>
<feature type="region of interest" description="Disordered" evidence="2">
    <location>
        <begin position="23"/>
        <end position="49"/>
    </location>
</feature>
<reference evidence="4 5" key="1">
    <citation type="submission" date="2019-10" db="EMBL/GenBank/DDBJ databases">
        <title>Nonomuraea sp. nov., isolated from Phyllanthus amarus.</title>
        <authorList>
            <person name="Klykleung N."/>
            <person name="Tanasupawat S."/>
        </authorList>
    </citation>
    <scope>NUCLEOTIDE SEQUENCE [LARGE SCALE GENOMIC DNA]</scope>
    <source>
        <strain evidence="4 5">PA1-10</strain>
    </source>
</reference>
<organism evidence="4 5">
    <name type="scientific">Nonomuraea phyllanthi</name>
    <dbReference type="NCBI Taxonomy" id="2219224"/>
    <lineage>
        <taxon>Bacteria</taxon>
        <taxon>Bacillati</taxon>
        <taxon>Actinomycetota</taxon>
        <taxon>Actinomycetes</taxon>
        <taxon>Streptosporangiales</taxon>
        <taxon>Streptosporangiaceae</taxon>
        <taxon>Nonomuraea</taxon>
    </lineage>
</organism>
<dbReference type="Proteomes" id="UP000312512">
    <property type="component" value="Unassembled WGS sequence"/>
</dbReference>
<keyword evidence="5" id="KW-1185">Reference proteome</keyword>
<proteinExistence type="predicted"/>
<sequence>MRRLALVAACLVLASACGANGSPEPSQPSLLAAPPSTSATPGTLTQRVSEPSRIRIPSIGVDARIVKVGLKANGDMETPSFGRAGWYSKGPKPGEDGPAVVIAHVDSKTGPDVFAKLKQVKKGAKIQITDKAGVTYEFVAQRSQQTAKTALPAKQIWGKTDGPALRLITCGGAFDKASGHYLSNVVLWADEA</sequence>
<evidence type="ECO:0000256" key="2">
    <source>
        <dbReference type="SAM" id="MobiDB-lite"/>
    </source>
</evidence>
<name>A0A5C4V5W9_9ACTN</name>
<evidence type="ECO:0000313" key="4">
    <source>
        <dbReference type="EMBL" id="KAB8186846.1"/>
    </source>
</evidence>
<dbReference type="InterPro" id="IPR042001">
    <property type="entry name" value="Sortase_F"/>
</dbReference>
<dbReference type="Pfam" id="PF04203">
    <property type="entry name" value="Sortase"/>
    <property type="match status" value="1"/>
</dbReference>
<dbReference type="GO" id="GO:0016787">
    <property type="term" value="F:hydrolase activity"/>
    <property type="evidence" value="ECO:0007669"/>
    <property type="project" value="UniProtKB-KW"/>
</dbReference>
<evidence type="ECO:0000313" key="5">
    <source>
        <dbReference type="Proteomes" id="UP000312512"/>
    </source>
</evidence>
<comment type="caution">
    <text evidence="4">The sequence shown here is derived from an EMBL/GenBank/DDBJ whole genome shotgun (WGS) entry which is preliminary data.</text>
</comment>
<dbReference type="EMBL" id="VDLX02000028">
    <property type="protein sequence ID" value="KAB8186846.1"/>
    <property type="molecule type" value="Genomic_DNA"/>
</dbReference>
<dbReference type="SUPFAM" id="SSF63817">
    <property type="entry name" value="Sortase"/>
    <property type="match status" value="1"/>
</dbReference>
<dbReference type="InterPro" id="IPR023365">
    <property type="entry name" value="Sortase_dom-sf"/>
</dbReference>
<feature type="signal peptide" evidence="3">
    <location>
        <begin position="1"/>
        <end position="21"/>
    </location>
</feature>
<keyword evidence="3" id="KW-0732">Signal</keyword>
<protein>
    <submittedName>
        <fullName evidence="4">Sortase</fullName>
    </submittedName>
</protein>
<dbReference type="AlphaFoldDB" id="A0A5C4V5W9"/>